<keyword evidence="1 3" id="KW-0032">Aminotransferase</keyword>
<dbReference type="CDD" id="cd00609">
    <property type="entry name" value="AAT_like"/>
    <property type="match status" value="1"/>
</dbReference>
<dbReference type="RefSeq" id="WP_183600976.1">
    <property type="nucleotide sequence ID" value="NZ_JACHXK010000006.1"/>
</dbReference>
<dbReference type="InterPro" id="IPR004839">
    <property type="entry name" value="Aminotransferase_I/II_large"/>
</dbReference>
<gene>
    <name evidence="3" type="ORF">FHS18_003174</name>
</gene>
<dbReference type="InterPro" id="IPR015424">
    <property type="entry name" value="PyrdxlP-dep_Trfase"/>
</dbReference>
<dbReference type="InterPro" id="IPR015422">
    <property type="entry name" value="PyrdxlP-dep_Trfase_small"/>
</dbReference>
<comment type="similarity">
    <text evidence="1">Belongs to the class-I pyridoxal-phosphate-dependent aminotransferase family.</text>
</comment>
<feature type="domain" description="Aminotransferase class I/classII large" evidence="2">
    <location>
        <begin position="50"/>
        <end position="350"/>
    </location>
</feature>
<dbReference type="PANTHER" id="PTHR43510:SF1">
    <property type="entry name" value="AMINOTRANSFERASE FUNCTION, HYPOTHETICAL (EUROFUNG)"/>
    <property type="match status" value="1"/>
</dbReference>
<evidence type="ECO:0000259" key="2">
    <source>
        <dbReference type="Pfam" id="PF00155"/>
    </source>
</evidence>
<comment type="caution">
    <text evidence="3">The sequence shown here is derived from an EMBL/GenBank/DDBJ whole genome shotgun (WGS) entry which is preliminary data.</text>
</comment>
<organism evidence="3 4">
    <name type="scientific">Paenibacillus phyllosphaerae</name>
    <dbReference type="NCBI Taxonomy" id="274593"/>
    <lineage>
        <taxon>Bacteria</taxon>
        <taxon>Bacillati</taxon>
        <taxon>Bacillota</taxon>
        <taxon>Bacilli</taxon>
        <taxon>Bacillales</taxon>
        <taxon>Paenibacillaceae</taxon>
        <taxon>Paenibacillus</taxon>
    </lineage>
</organism>
<dbReference type="PANTHER" id="PTHR43510">
    <property type="entry name" value="AMINOTRANSFERASE FUNCTION, HYPOTHETICAL (EUROFUNG)"/>
    <property type="match status" value="1"/>
</dbReference>
<proteinExistence type="inferred from homology"/>
<name>A0A7W5AZG5_9BACL</name>
<sequence>MDLPLFAVEAWMDKFSKQARYNLADTCVDCMTLNELLRLGGENKRNALLEELLHTTLSYGDSLGSYTLRQAAAQQYGRGNADQILMMNGAVSANHLILMAMLNPGDEYPTALGAKVDLIPLRPEDQFIPDLDELRRLIRPDTKLIALNNPNNPTGTLLKQGLLEQIAQIARGVGAYILCDEVCLHIWTEDKLTVPSIYDAYERGIATSSLSKGLSLAGLRIGWIAAPPEVIAACKKAHDYMTISCGVLHETLAEQALNHLPLLLERGRELLRKNVPYLSAWTADSPHVSYIPPEAGTAALLRLELPIPTEDFCKRLLDQTGVLLTPGSCFHMEGYVRIGCAGKPEVLREGLAETRNFLQDIMRHA</sequence>
<dbReference type="Pfam" id="PF00155">
    <property type="entry name" value="Aminotran_1_2"/>
    <property type="match status" value="1"/>
</dbReference>
<dbReference type="GO" id="GO:0030170">
    <property type="term" value="F:pyridoxal phosphate binding"/>
    <property type="evidence" value="ECO:0007669"/>
    <property type="project" value="InterPro"/>
</dbReference>
<reference evidence="3 4" key="1">
    <citation type="submission" date="2020-08" db="EMBL/GenBank/DDBJ databases">
        <title>Genomic Encyclopedia of Type Strains, Phase III (KMG-III): the genomes of soil and plant-associated and newly described type strains.</title>
        <authorList>
            <person name="Whitman W."/>
        </authorList>
    </citation>
    <scope>NUCLEOTIDE SEQUENCE [LARGE SCALE GENOMIC DNA]</scope>
    <source>
        <strain evidence="3 4">CECT 5862</strain>
    </source>
</reference>
<evidence type="ECO:0000313" key="3">
    <source>
        <dbReference type="EMBL" id="MBB3111106.1"/>
    </source>
</evidence>
<protein>
    <recommendedName>
        <fullName evidence="1">Aminotransferase</fullName>
        <ecNumber evidence="1">2.6.1.-</ecNumber>
    </recommendedName>
</protein>
<comment type="cofactor">
    <cofactor evidence="1">
        <name>pyridoxal 5'-phosphate</name>
        <dbReference type="ChEBI" id="CHEBI:597326"/>
    </cofactor>
</comment>
<dbReference type="AlphaFoldDB" id="A0A7W5AZG5"/>
<dbReference type="PROSITE" id="PS00105">
    <property type="entry name" value="AA_TRANSFER_CLASS_1"/>
    <property type="match status" value="1"/>
</dbReference>
<dbReference type="SUPFAM" id="SSF53383">
    <property type="entry name" value="PLP-dependent transferases"/>
    <property type="match status" value="1"/>
</dbReference>
<dbReference type="Gene3D" id="3.40.640.10">
    <property type="entry name" value="Type I PLP-dependent aspartate aminotransferase-like (Major domain)"/>
    <property type="match status" value="1"/>
</dbReference>
<dbReference type="Gene3D" id="3.90.1150.10">
    <property type="entry name" value="Aspartate Aminotransferase, domain 1"/>
    <property type="match status" value="1"/>
</dbReference>
<dbReference type="GO" id="GO:0008483">
    <property type="term" value="F:transaminase activity"/>
    <property type="evidence" value="ECO:0007669"/>
    <property type="project" value="UniProtKB-KW"/>
</dbReference>
<evidence type="ECO:0000256" key="1">
    <source>
        <dbReference type="RuleBase" id="RU000481"/>
    </source>
</evidence>
<dbReference type="InterPro" id="IPR015421">
    <property type="entry name" value="PyrdxlP-dep_Trfase_major"/>
</dbReference>
<keyword evidence="1 3" id="KW-0808">Transferase</keyword>
<dbReference type="Proteomes" id="UP000570361">
    <property type="component" value="Unassembled WGS sequence"/>
</dbReference>
<keyword evidence="4" id="KW-1185">Reference proteome</keyword>
<dbReference type="InterPro" id="IPR004838">
    <property type="entry name" value="NHTrfase_class1_PyrdxlP-BS"/>
</dbReference>
<accession>A0A7W5AZG5</accession>
<evidence type="ECO:0000313" key="4">
    <source>
        <dbReference type="Proteomes" id="UP000570361"/>
    </source>
</evidence>
<dbReference type="EC" id="2.6.1.-" evidence="1"/>
<dbReference type="EMBL" id="JACHXK010000006">
    <property type="protein sequence ID" value="MBB3111106.1"/>
    <property type="molecule type" value="Genomic_DNA"/>
</dbReference>